<dbReference type="PANTHER" id="PTHR34300:SF2">
    <property type="entry name" value="QUEUOSINE PRECURSOR TRANSPORTER-RELATED"/>
    <property type="match status" value="1"/>
</dbReference>
<gene>
    <name evidence="2" type="ORF">BARVI_05320</name>
</gene>
<comment type="function">
    <text evidence="1">Involved in the import of queuosine (Q) precursors, required for Q precursor salvage.</text>
</comment>
<dbReference type="GO" id="GO:0022857">
    <property type="term" value="F:transmembrane transporter activity"/>
    <property type="evidence" value="ECO:0007669"/>
    <property type="project" value="UniProtKB-UniRule"/>
</dbReference>
<keyword evidence="1" id="KW-1003">Cell membrane</keyword>
<dbReference type="Pfam" id="PF02592">
    <property type="entry name" value="Vut_1"/>
    <property type="match status" value="1"/>
</dbReference>
<feature type="transmembrane region" description="Helical" evidence="1">
    <location>
        <begin position="7"/>
        <end position="26"/>
    </location>
</feature>
<dbReference type="OrthoDB" id="9805479at2"/>
<reference evidence="2 3" key="1">
    <citation type="submission" date="2013-12" db="EMBL/GenBank/DDBJ databases">
        <authorList>
            <consortium name="DOE Joint Genome Institute"/>
            <person name="Eisen J."/>
            <person name="Huntemann M."/>
            <person name="Han J."/>
            <person name="Chen A."/>
            <person name="Kyrpides N."/>
            <person name="Mavromatis K."/>
            <person name="Markowitz V."/>
            <person name="Palaniappan K."/>
            <person name="Ivanova N."/>
            <person name="Schaumberg A."/>
            <person name="Pati A."/>
            <person name="Liolios K."/>
            <person name="Nordberg H.P."/>
            <person name="Cantor M.N."/>
            <person name="Hua S.X."/>
            <person name="Woyke T."/>
        </authorList>
    </citation>
    <scope>NUCLEOTIDE SEQUENCE [LARGE SCALE GENOMIC DNA]</scope>
    <source>
        <strain evidence="3">DSM 18177</strain>
    </source>
</reference>
<evidence type="ECO:0000313" key="2">
    <source>
        <dbReference type="EMBL" id="AHF12290.1"/>
    </source>
</evidence>
<feature type="transmembrane region" description="Helical" evidence="1">
    <location>
        <begin position="110"/>
        <end position="129"/>
    </location>
</feature>
<organism evidence="2 3">
    <name type="scientific">Barnesiella viscericola DSM 18177</name>
    <dbReference type="NCBI Taxonomy" id="880074"/>
    <lineage>
        <taxon>Bacteria</taxon>
        <taxon>Pseudomonadati</taxon>
        <taxon>Bacteroidota</taxon>
        <taxon>Bacteroidia</taxon>
        <taxon>Bacteroidales</taxon>
        <taxon>Barnesiellaceae</taxon>
        <taxon>Barnesiella</taxon>
    </lineage>
</organism>
<feature type="transmembrane region" description="Helical" evidence="1">
    <location>
        <begin position="32"/>
        <end position="55"/>
    </location>
</feature>
<dbReference type="EMBL" id="CP007034">
    <property type="protein sequence ID" value="AHF12290.1"/>
    <property type="molecule type" value="Genomic_DNA"/>
</dbReference>
<dbReference type="HOGENOM" id="CLU_075503_1_2_10"/>
<dbReference type="PATRIC" id="fig|880074.11.peg.1119"/>
<keyword evidence="1" id="KW-0812">Transmembrane</keyword>
<dbReference type="Proteomes" id="UP000018901">
    <property type="component" value="Chromosome"/>
</dbReference>
<dbReference type="STRING" id="880074.BARVI_05320"/>
<keyword evidence="1" id="KW-1133">Transmembrane helix</keyword>
<dbReference type="HAMAP" id="MF_02088">
    <property type="entry name" value="Q_prec_transport"/>
    <property type="match status" value="1"/>
</dbReference>
<proteinExistence type="inferred from homology"/>
<sequence>MNRTVSLPFLVMGVVFCVCLICSNLLEVKMVSLGGITATAGLIVFPISYIINDCIAEVWGYRKARLIIWLGFLMNLLAVLFIQLAIVLPSAPFWEGQSAFEATFSSTPRILLASFIAFLAGSFLNAYVMSKMKISSGGKYFSLRAIASTIVGESADSLLFFPIAFGGVVPVKELIVLIVTQACLKTAYEIIILPVTIRVVRLVKRIDGSDVYDRQVSYNIFKIKEIQ</sequence>
<dbReference type="GO" id="GO:0005886">
    <property type="term" value="C:plasma membrane"/>
    <property type="evidence" value="ECO:0007669"/>
    <property type="project" value="UniProtKB-SubCell"/>
</dbReference>
<dbReference type="RefSeq" id="WP_025278208.1">
    <property type="nucleotide sequence ID" value="NZ_CP007034.1"/>
</dbReference>
<dbReference type="AlphaFoldDB" id="W0EN89"/>
<dbReference type="KEGG" id="bvs:BARVI_05320"/>
<dbReference type="GeneID" id="90528848"/>
<protein>
    <recommendedName>
        <fullName evidence="1">Probable queuosine precursor transporter</fullName>
        <shortName evidence="1">Q precursor transporter</shortName>
    </recommendedName>
</protein>
<dbReference type="PANTHER" id="PTHR34300">
    <property type="entry name" value="QUEUOSINE PRECURSOR TRANSPORTER-RELATED"/>
    <property type="match status" value="1"/>
</dbReference>
<dbReference type="NCBIfam" id="TIGR00697">
    <property type="entry name" value="queuosine precursor transporter"/>
    <property type="match status" value="1"/>
</dbReference>
<feature type="transmembrane region" description="Helical" evidence="1">
    <location>
        <begin position="174"/>
        <end position="195"/>
    </location>
</feature>
<name>W0EN89_9BACT</name>
<comment type="subcellular location">
    <subcellularLocation>
        <location evidence="1">Cell membrane</location>
        <topology evidence="1">Multi-pass membrane protein</topology>
    </subcellularLocation>
</comment>
<evidence type="ECO:0000256" key="1">
    <source>
        <dbReference type="HAMAP-Rule" id="MF_02088"/>
    </source>
</evidence>
<comment type="similarity">
    <text evidence="1">Belongs to the vitamin uptake transporter (VUT/ECF) (TC 2.A.88) family. Q precursor transporter subfamily.</text>
</comment>
<evidence type="ECO:0000313" key="3">
    <source>
        <dbReference type="Proteomes" id="UP000018901"/>
    </source>
</evidence>
<keyword evidence="3" id="KW-1185">Reference proteome</keyword>
<feature type="transmembrane region" description="Helical" evidence="1">
    <location>
        <begin position="141"/>
        <end position="168"/>
    </location>
</feature>
<keyword evidence="1" id="KW-0472">Membrane</keyword>
<feature type="transmembrane region" description="Helical" evidence="1">
    <location>
        <begin position="67"/>
        <end position="90"/>
    </location>
</feature>
<dbReference type="InterPro" id="IPR003744">
    <property type="entry name" value="YhhQ"/>
</dbReference>
<accession>W0EN89</accession>
<keyword evidence="1" id="KW-0813">Transport</keyword>
<dbReference type="eggNOG" id="COG1738">
    <property type="taxonomic scope" value="Bacteria"/>
</dbReference>